<dbReference type="Gene3D" id="1.25.40.590">
    <property type="entry name" value="Type IV / VI secretion system, DotU"/>
    <property type="match status" value="1"/>
</dbReference>
<dbReference type="NCBIfam" id="TIGR03349">
    <property type="entry name" value="IV_VI_DotU"/>
    <property type="match status" value="1"/>
</dbReference>
<dbReference type="SUPFAM" id="SSF110997">
    <property type="entry name" value="Sporulation related repeat"/>
    <property type="match status" value="1"/>
</dbReference>
<dbReference type="InterPro" id="IPR038522">
    <property type="entry name" value="T4/T6SS_DotU_sf"/>
</dbReference>
<evidence type="ECO:0000313" key="4">
    <source>
        <dbReference type="EMBL" id="ARK19387.1"/>
    </source>
</evidence>
<dbReference type="EMBL" id="KY319184">
    <property type="protein sequence ID" value="ARK19387.1"/>
    <property type="molecule type" value="Genomic_DNA"/>
</dbReference>
<dbReference type="InterPro" id="IPR017732">
    <property type="entry name" value="T4/T6SS_DotU"/>
</dbReference>
<protein>
    <submittedName>
        <fullName evidence="4">Type VI secretion system protein ImpK</fullName>
    </submittedName>
</protein>
<dbReference type="PROSITE" id="PS51724">
    <property type="entry name" value="SPOR"/>
    <property type="match status" value="1"/>
</dbReference>
<organism evidence="4">
    <name type="scientific">Vibrio fluvialis</name>
    <dbReference type="NCBI Taxonomy" id="676"/>
    <lineage>
        <taxon>Bacteria</taxon>
        <taxon>Pseudomonadati</taxon>
        <taxon>Pseudomonadota</taxon>
        <taxon>Gammaproteobacteria</taxon>
        <taxon>Vibrionales</taxon>
        <taxon>Vibrionaceae</taxon>
        <taxon>Vibrio</taxon>
    </lineage>
</organism>
<dbReference type="Gene3D" id="3.30.70.1070">
    <property type="entry name" value="Sporulation related repeat"/>
    <property type="match status" value="1"/>
</dbReference>
<name>A0A1W6EUJ5_VIBFL</name>
<sequence>MNQLFDEDTVTIAANDPTPASSQPAKSVRLSNANMLKNHARYSMAQQQGQLFDNSILRVSSDLLSLIISVKRMQCPTDLYTFRSGIKHAITELKYRIAALDYPPSVADKTCFLFAVMIDEQILHSSWGDEAGWENQTLVSELFNIKNGGEQFYIIAERALLQPVLLVDLLELIYIMLKMGFRGRYRTKGKDQLTALMKRLEEAVFAKPVAYSAAERLAPVAADDVAARHAKRPKKPVGVWRSVALFVVMSALLWGGLRYWYEATSPQKALPFTQLTQYTQTYYSKGSVQDKEYVYDSTPSDMKSEGWHPTTASVNSAAEPATSTVSDKSAANRQWLVQLASFNNPSDAAKFIARYKSRVPSAQVKAANGRYRVVSENYATKSAATETLSTAKSAGISDAFLLIDTN</sequence>
<dbReference type="Pfam" id="PF09850">
    <property type="entry name" value="DotU"/>
    <property type="match status" value="1"/>
</dbReference>
<keyword evidence="2" id="KW-0472">Membrane</keyword>
<evidence type="ECO:0000256" key="1">
    <source>
        <dbReference type="SAM" id="MobiDB-lite"/>
    </source>
</evidence>
<dbReference type="InterPro" id="IPR007730">
    <property type="entry name" value="SPOR-like_dom"/>
</dbReference>
<keyword evidence="2" id="KW-1133">Transmembrane helix</keyword>
<evidence type="ECO:0000256" key="2">
    <source>
        <dbReference type="SAM" id="Phobius"/>
    </source>
</evidence>
<accession>A0A1W6EUJ5</accession>
<dbReference type="NCBIfam" id="NF038228">
    <property type="entry name" value="IcmH_DotU_IVB"/>
    <property type="match status" value="1"/>
</dbReference>
<dbReference type="Pfam" id="PF05036">
    <property type="entry name" value="SPOR"/>
    <property type="match status" value="1"/>
</dbReference>
<keyword evidence="2" id="KW-0812">Transmembrane</keyword>
<proteinExistence type="predicted"/>
<feature type="region of interest" description="Disordered" evidence="1">
    <location>
        <begin position="304"/>
        <end position="324"/>
    </location>
</feature>
<feature type="transmembrane region" description="Helical" evidence="2">
    <location>
        <begin position="238"/>
        <end position="261"/>
    </location>
</feature>
<feature type="compositionally biased region" description="Polar residues" evidence="1">
    <location>
        <begin position="310"/>
        <end position="324"/>
    </location>
</feature>
<evidence type="ECO:0000259" key="3">
    <source>
        <dbReference type="PROSITE" id="PS51724"/>
    </source>
</evidence>
<dbReference type="AlphaFoldDB" id="A0A1W6EUJ5"/>
<gene>
    <name evidence="4" type="primary">tssL1</name>
</gene>
<dbReference type="InterPro" id="IPR036680">
    <property type="entry name" value="SPOR-like_sf"/>
</dbReference>
<dbReference type="GO" id="GO:0042834">
    <property type="term" value="F:peptidoglycan binding"/>
    <property type="evidence" value="ECO:0007669"/>
    <property type="project" value="InterPro"/>
</dbReference>
<feature type="domain" description="SPOR" evidence="3">
    <location>
        <begin position="329"/>
        <end position="404"/>
    </location>
</feature>
<reference evidence="4" key="1">
    <citation type="journal article" date="2017" name="Front. Microbiol.">
        <title>Functional Characterization and Conditional Regulation of the Type VI Secretion System in Vibrio fluvialis.</title>
        <authorList>
            <person name="Huang Y."/>
            <person name="Du P."/>
            <person name="Zhao M."/>
            <person name="Liu W."/>
            <person name="Du Y."/>
            <person name="Diao B."/>
            <person name="Li J."/>
            <person name="Kan B."/>
            <person name="Liang W."/>
        </authorList>
    </citation>
    <scope>NUCLEOTIDE SEQUENCE</scope>
    <source>
        <strain evidence="4">85003</strain>
    </source>
</reference>
<dbReference type="PANTHER" id="PTHR38033:SF1">
    <property type="entry name" value="DOTU FAMILY TYPE IV_VI SECRETION SYSTEM PROTEIN"/>
    <property type="match status" value="1"/>
</dbReference>
<dbReference type="PANTHER" id="PTHR38033">
    <property type="entry name" value="MEMBRANE PROTEIN-RELATED"/>
    <property type="match status" value="1"/>
</dbReference>
<feature type="transmembrane region" description="Helical" evidence="2">
    <location>
        <begin position="160"/>
        <end position="177"/>
    </location>
</feature>